<comment type="caution">
    <text evidence="11">The sequence shown here is derived from an EMBL/GenBank/DDBJ whole genome shotgun (WGS) entry which is preliminary data.</text>
</comment>
<dbReference type="PANTHER" id="PTHR31083">
    <property type="entry name" value="UPSTREAM OF FLC PROTEIN (DUF966)"/>
    <property type="match status" value="1"/>
</dbReference>
<evidence type="ECO:0000313" key="12">
    <source>
        <dbReference type="Proteomes" id="UP000634136"/>
    </source>
</evidence>
<feature type="domain" description="SOSEKI DIX-like" evidence="10">
    <location>
        <begin position="37"/>
        <end position="125"/>
    </location>
</feature>
<dbReference type="GO" id="GO:0051258">
    <property type="term" value="P:protein polymerization"/>
    <property type="evidence" value="ECO:0007669"/>
    <property type="project" value="UniProtKB-ARBA"/>
</dbReference>
<dbReference type="PIRSF" id="PIRSF031043">
    <property type="entry name" value="UCP031043"/>
    <property type="match status" value="1"/>
</dbReference>
<keyword evidence="4" id="KW-0132">Cell division</keyword>
<evidence type="ECO:0000256" key="4">
    <source>
        <dbReference type="ARBA" id="ARBA00022618"/>
    </source>
</evidence>
<reference evidence="11" key="1">
    <citation type="submission" date="2020-09" db="EMBL/GenBank/DDBJ databases">
        <title>Genome-Enabled Discovery of Anthraquinone Biosynthesis in Senna tora.</title>
        <authorList>
            <person name="Kang S.-H."/>
            <person name="Pandey R.P."/>
            <person name="Lee C.-M."/>
            <person name="Sim J.-S."/>
            <person name="Jeong J.-T."/>
            <person name="Choi B.-S."/>
            <person name="Jung M."/>
            <person name="Ginzburg D."/>
            <person name="Zhao K."/>
            <person name="Won S.Y."/>
            <person name="Oh T.-J."/>
            <person name="Yu Y."/>
            <person name="Kim N.-H."/>
            <person name="Lee O.R."/>
            <person name="Lee T.-H."/>
            <person name="Bashyal P."/>
            <person name="Kim T.-S."/>
            <person name="Lee W.-H."/>
            <person name="Kawkins C."/>
            <person name="Kim C.-K."/>
            <person name="Kim J.S."/>
            <person name="Ahn B.O."/>
            <person name="Rhee S.Y."/>
            <person name="Sohng J.K."/>
        </authorList>
    </citation>
    <scope>NUCLEOTIDE SEQUENCE</scope>
    <source>
        <tissue evidence="11">Leaf</tissue>
    </source>
</reference>
<evidence type="ECO:0000259" key="10">
    <source>
        <dbReference type="Pfam" id="PF06136"/>
    </source>
</evidence>
<comment type="similarity">
    <text evidence="7">Belongs to the SOSEKI family.</text>
</comment>
<feature type="region of interest" description="Disordered" evidence="9">
    <location>
        <begin position="144"/>
        <end position="238"/>
    </location>
</feature>
<dbReference type="PANTHER" id="PTHR31083:SF18">
    <property type="entry name" value="PROTEIN SOSEKI 2"/>
    <property type="match status" value="1"/>
</dbReference>
<evidence type="ECO:0000256" key="7">
    <source>
        <dbReference type="ARBA" id="ARBA00024211"/>
    </source>
</evidence>
<sequence length="388" mass="43606">MEVRSRRARHPCPSDRAKICSNLQQQQQQKVISLKKVQVVYYLSRNGLLEHPHSMEVSLLPNEPLRLKHVLDRLIALRGSGMPSLYSWSCKRSYKSGYVWYDLGVNDVIHPADGAEFVLKGSEVLLQSCSERFQQLGLSNRSTTDLNSKRKAFQGSEEYQEYEEELDEEVVEEYEDGEKTSYTSSTTTPHSRCSRGVSTDELEETKPDQIQLQPHATVTAPRVSSNSKRSDEETETGSRNSVLLQLIACGSSAVTKARSTACVSNVVKKKEKESGNLQRVAVRKSAEKVCEREAEMINYISENPRFGNSQSEEKEYFSGSIVESMKAHWDSAQAQPVLKKSNSYNEQRSGNKVGDEVEEEEGEGEGGGMRGKCMPRKRCSGSTKEIRK</sequence>
<feature type="compositionally biased region" description="Acidic residues" evidence="9">
    <location>
        <begin position="158"/>
        <end position="176"/>
    </location>
</feature>
<keyword evidence="2" id="KW-0217">Developmental protein</keyword>
<proteinExistence type="inferred from homology"/>
<name>A0A834WXF0_9FABA</name>
<evidence type="ECO:0000313" key="11">
    <source>
        <dbReference type="EMBL" id="KAF7834264.1"/>
    </source>
</evidence>
<comment type="subcellular location">
    <subcellularLocation>
        <location evidence="1">Cell membrane</location>
        <topology evidence="1">Peripheral membrane protein</topology>
        <orientation evidence="1">Cytoplasmic side</orientation>
    </subcellularLocation>
</comment>
<dbReference type="GO" id="GO:0051302">
    <property type="term" value="P:regulation of cell division"/>
    <property type="evidence" value="ECO:0007669"/>
    <property type="project" value="UniProtKB-ARBA"/>
</dbReference>
<evidence type="ECO:0000256" key="5">
    <source>
        <dbReference type="ARBA" id="ARBA00023136"/>
    </source>
</evidence>
<gene>
    <name evidence="11" type="ORF">G2W53_009123</name>
</gene>
<dbReference type="Pfam" id="PF06136">
    <property type="entry name" value="SOK"/>
    <property type="match status" value="1"/>
</dbReference>
<evidence type="ECO:0000256" key="3">
    <source>
        <dbReference type="ARBA" id="ARBA00022475"/>
    </source>
</evidence>
<dbReference type="GO" id="GO:0005886">
    <property type="term" value="C:plasma membrane"/>
    <property type="evidence" value="ECO:0007669"/>
    <property type="project" value="UniProtKB-SubCell"/>
</dbReference>
<dbReference type="GO" id="GO:2000067">
    <property type="term" value="P:regulation of root morphogenesis"/>
    <property type="evidence" value="ECO:0007669"/>
    <property type="project" value="UniProtKB-ARBA"/>
</dbReference>
<comment type="subunit">
    <text evidence="8">Homodimer. Forms long polymer filaments with other SOKs proteins polymers (e.g. SOK1, SOK2, SOK3 and SOK4) crucial for polar localization and biological activity. Binds to ANGUSTIFOLIA (AN).</text>
</comment>
<dbReference type="InterPro" id="IPR010369">
    <property type="entry name" value="SOK"/>
</dbReference>
<evidence type="ECO:0000256" key="6">
    <source>
        <dbReference type="ARBA" id="ARBA00023306"/>
    </source>
</evidence>
<evidence type="ECO:0000256" key="8">
    <source>
        <dbReference type="ARBA" id="ARBA00046534"/>
    </source>
</evidence>
<evidence type="ECO:0000256" key="1">
    <source>
        <dbReference type="ARBA" id="ARBA00004413"/>
    </source>
</evidence>
<dbReference type="InterPro" id="IPR048351">
    <property type="entry name" value="SOK_DIX"/>
</dbReference>
<keyword evidence="12" id="KW-1185">Reference proteome</keyword>
<protein>
    <submittedName>
        <fullName evidence="11">Protein UPSTREAM OF FLC</fullName>
    </submittedName>
</protein>
<feature type="compositionally biased region" description="Polar residues" evidence="9">
    <location>
        <begin position="340"/>
        <end position="350"/>
    </location>
</feature>
<dbReference type="EMBL" id="JAAIUW010000004">
    <property type="protein sequence ID" value="KAF7834264.1"/>
    <property type="molecule type" value="Genomic_DNA"/>
</dbReference>
<keyword evidence="6" id="KW-0131">Cell cycle</keyword>
<feature type="compositionally biased region" description="Polar residues" evidence="9">
    <location>
        <begin position="208"/>
        <end position="227"/>
    </location>
</feature>
<dbReference type="AlphaFoldDB" id="A0A834WXF0"/>
<organism evidence="11 12">
    <name type="scientific">Senna tora</name>
    <dbReference type="NCBI Taxonomy" id="362788"/>
    <lineage>
        <taxon>Eukaryota</taxon>
        <taxon>Viridiplantae</taxon>
        <taxon>Streptophyta</taxon>
        <taxon>Embryophyta</taxon>
        <taxon>Tracheophyta</taxon>
        <taxon>Spermatophyta</taxon>
        <taxon>Magnoliopsida</taxon>
        <taxon>eudicotyledons</taxon>
        <taxon>Gunneridae</taxon>
        <taxon>Pentapetalae</taxon>
        <taxon>rosids</taxon>
        <taxon>fabids</taxon>
        <taxon>Fabales</taxon>
        <taxon>Fabaceae</taxon>
        <taxon>Caesalpinioideae</taxon>
        <taxon>Cassia clade</taxon>
        <taxon>Senna</taxon>
    </lineage>
</organism>
<keyword evidence="5" id="KW-0472">Membrane</keyword>
<dbReference type="GO" id="GO:0090708">
    <property type="term" value="P:specification of plant organ axis polarity"/>
    <property type="evidence" value="ECO:0007669"/>
    <property type="project" value="UniProtKB-ARBA"/>
</dbReference>
<evidence type="ECO:0000256" key="9">
    <source>
        <dbReference type="SAM" id="MobiDB-lite"/>
    </source>
</evidence>
<evidence type="ECO:0000256" key="2">
    <source>
        <dbReference type="ARBA" id="ARBA00022473"/>
    </source>
</evidence>
<dbReference type="Proteomes" id="UP000634136">
    <property type="component" value="Unassembled WGS sequence"/>
</dbReference>
<dbReference type="OrthoDB" id="1731358at2759"/>
<dbReference type="InterPro" id="IPR021182">
    <property type="entry name" value="SOK_magnoliopsida"/>
</dbReference>
<dbReference type="GO" id="GO:0051301">
    <property type="term" value="P:cell division"/>
    <property type="evidence" value="ECO:0007669"/>
    <property type="project" value="UniProtKB-KW"/>
</dbReference>
<feature type="region of interest" description="Disordered" evidence="9">
    <location>
        <begin position="330"/>
        <end position="388"/>
    </location>
</feature>
<accession>A0A834WXF0</accession>
<keyword evidence="3" id="KW-1003">Cell membrane</keyword>